<dbReference type="AlphaFoldDB" id="D6PC19"/>
<proteinExistence type="predicted"/>
<evidence type="ECO:0000313" key="1">
    <source>
        <dbReference type="EMBL" id="ADD93270.1"/>
    </source>
</evidence>
<dbReference type="EMBL" id="GU942974">
    <property type="protein sequence ID" value="ADD93270.1"/>
    <property type="molecule type" value="Genomic_DNA"/>
</dbReference>
<organism evidence="1">
    <name type="scientific">uncultured archaeon MedDCM-OCT-S08-C92</name>
    <dbReference type="NCBI Taxonomy" id="743100"/>
    <lineage>
        <taxon>Archaea</taxon>
        <taxon>environmental samples</taxon>
    </lineage>
</organism>
<dbReference type="Gene3D" id="1.10.3450.10">
    <property type="entry name" value="TTHA0068-like"/>
    <property type="match status" value="1"/>
</dbReference>
<name>D6PC19_9ARCH</name>
<dbReference type="Pfam" id="PF03745">
    <property type="entry name" value="DUF309"/>
    <property type="match status" value="1"/>
</dbReference>
<dbReference type="SUPFAM" id="SSF140663">
    <property type="entry name" value="TTHA0068-like"/>
    <property type="match status" value="1"/>
</dbReference>
<dbReference type="InterPro" id="IPR005500">
    <property type="entry name" value="DUF309"/>
</dbReference>
<evidence type="ECO:0008006" key="2">
    <source>
        <dbReference type="Google" id="ProtNLM"/>
    </source>
</evidence>
<dbReference type="InterPro" id="IPR023203">
    <property type="entry name" value="TTHA0068_sf"/>
</dbReference>
<reference evidence="1" key="1">
    <citation type="journal article" date="2010" name="ISME J.">
        <title>Metagenome of the Mediterranean deep chlorophyll maximum studied by direct and fosmid library 454 pyrosequencing.</title>
        <authorList>
            <person name="Ghai R."/>
            <person name="Martin-Cuadrado A.B."/>
            <person name="Molto A.G."/>
            <person name="Heredia I.G."/>
            <person name="Cabrera R."/>
            <person name="Martin J."/>
            <person name="Verdu M."/>
            <person name="Deschamps P."/>
            <person name="Moreira D."/>
            <person name="Lopez-Garcia P."/>
            <person name="Mira A."/>
            <person name="Rodriguez-Valera F."/>
        </authorList>
    </citation>
    <scope>NUCLEOTIDE SEQUENCE</scope>
</reference>
<accession>D6PC19</accession>
<protein>
    <recommendedName>
        <fullName evidence="2">DUF309 domain-containing protein</fullName>
    </recommendedName>
</protein>
<sequence>MSEFINELWERAIKEHNMGDYHEAHEIFEDIWLELDNRDEKDIVQTLAQADALAVHLETGNLGAAQRLMRQLPELLHTFPEDYRKINLIEFREWIAEMILTIPNTPDISGISSKEPPKLLNCR</sequence>